<evidence type="ECO:0000313" key="18">
    <source>
        <dbReference type="RefSeq" id="XP_055369723.1"/>
    </source>
</evidence>
<dbReference type="InterPro" id="IPR036236">
    <property type="entry name" value="Znf_C2H2_sf"/>
</dbReference>
<dbReference type="Proteomes" id="UP000515150">
    <property type="component" value="Chromosome 13"/>
</dbReference>
<keyword evidence="5" id="KW-0862">Zinc</keyword>
<dbReference type="SMART" id="SM00355">
    <property type="entry name" value="ZnF_C2H2"/>
    <property type="match status" value="4"/>
</dbReference>
<evidence type="ECO:0000313" key="17">
    <source>
        <dbReference type="RefSeq" id="XP_055369722.1"/>
    </source>
</evidence>
<dbReference type="PANTHER" id="PTHR46105">
    <property type="entry name" value="AGAP004733-PA"/>
    <property type="match status" value="1"/>
</dbReference>
<proteinExistence type="predicted"/>
<feature type="compositionally biased region" description="Basic and acidic residues" evidence="12">
    <location>
        <begin position="766"/>
        <end position="778"/>
    </location>
</feature>
<dbReference type="OrthoDB" id="8117402at2759"/>
<dbReference type="PANTHER" id="PTHR46105:SF5">
    <property type="entry name" value="ZINC FINGER AND BTB DOMAIN-CONTAINING PROTEIN 44 ISOFORM X1"/>
    <property type="match status" value="1"/>
</dbReference>
<dbReference type="GeneID" id="114868684"/>
<feature type="region of interest" description="Disordered" evidence="12">
    <location>
        <begin position="765"/>
        <end position="801"/>
    </location>
</feature>
<dbReference type="PROSITE" id="PS00028">
    <property type="entry name" value="ZINC_FINGER_C2H2_1"/>
    <property type="match status" value="4"/>
</dbReference>
<evidence type="ECO:0000313" key="19">
    <source>
        <dbReference type="RefSeq" id="XP_055369724.1"/>
    </source>
</evidence>
<feature type="domain" description="C2H2-type" evidence="14">
    <location>
        <begin position="633"/>
        <end position="662"/>
    </location>
</feature>
<evidence type="ECO:0000256" key="9">
    <source>
        <dbReference type="ARBA" id="ARBA00023242"/>
    </source>
</evidence>
<evidence type="ECO:0000256" key="7">
    <source>
        <dbReference type="ARBA" id="ARBA00023125"/>
    </source>
</evidence>
<evidence type="ECO:0000259" key="13">
    <source>
        <dbReference type="PROSITE" id="PS50097"/>
    </source>
</evidence>
<dbReference type="SUPFAM" id="SSF57667">
    <property type="entry name" value="beta-beta-alpha zinc fingers"/>
    <property type="match status" value="2"/>
</dbReference>
<dbReference type="Gene3D" id="3.30.160.60">
    <property type="entry name" value="Classic Zinc Finger"/>
    <property type="match status" value="3"/>
</dbReference>
<dbReference type="RefSeq" id="XP_055369722.1">
    <property type="nucleotide sequence ID" value="XM_055513747.1"/>
</dbReference>
<gene>
    <name evidence="16 17 18 19" type="primary">zbtb44</name>
</gene>
<dbReference type="Gene3D" id="3.30.710.10">
    <property type="entry name" value="Potassium Channel Kv1.1, Chain A"/>
    <property type="match status" value="1"/>
</dbReference>
<evidence type="ECO:0000256" key="8">
    <source>
        <dbReference type="ARBA" id="ARBA00023163"/>
    </source>
</evidence>
<dbReference type="SUPFAM" id="SSF54695">
    <property type="entry name" value="POZ domain"/>
    <property type="match status" value="1"/>
</dbReference>
<sequence length="801" mass="88604">MKDSGALVSVVTNNSIHFILKSTDLHALSDLFNISKDGYIIGININIKSGTSCAIICIILYSMSLNVILPVSHSSSLHRGLRVALWGYKHRRKQRAQRHDNTTSSTTTTACCDVNWREHFLCWCVPCTESRTDSKMGLKTFTHSSTSHSQEMLDKLNALRNEGHLCDVTIRVQDKLFLAHKVVLACCSEFFRSKLVGRSEEEDKFVLDLHHVTVSGFAPLLEYAYTSTLSVSTENIIDVLAAASYMQMFAVASTCSEFMKSSILWSPGNSNNNNITTDKPHEATQESTSSNCALTPLDGSVSPVSSDCSVMERNVPICRESRRKRKNFVSMASPESPLKCTTQMVTTSPQIPNPSPLFSDSTAQPVESSLAFPWTFPFGIDRRFHSDKSKLPESPRCLEQGAAGSSEAVVSRRLSDYLTCESSKVVSSPVPAEEEDVRVKVERLSDEEVQEASSQPVSASQSSLSDQQTVPGSEQVQEELLISPQSSSIGSMDEGVSEGLPSMQSTSNAGGHAEDDERLEGIQYPYHLYISPSTRPGGNGPDRPFQCPTCGVRFTRIQNLKQHMLIHSGIKPFQCDRCGKKFTRAYSLKMHRLKHEGKRCFRCQICSATFTSFGEYKHHMRVSRHIIRKPRIYECKTCGAMFTNSGNLIVHLRSLNHEASELANYFQSSDFLVPDYLSQVQEEEEALGVQYGLVESQHHPVYPISTSTTTATLSSSSVQMSVISQVSSSTQNFESSSGFLSTESLDPLETPASLKMDSVETATITEEVKLENGVRDSSPEVSEEEQQQQNAQDRDLASITI</sequence>
<dbReference type="KEGG" id="bspl:114868684"/>
<evidence type="ECO:0000256" key="4">
    <source>
        <dbReference type="ARBA" id="ARBA00022771"/>
    </source>
</evidence>
<dbReference type="AlphaFoldDB" id="A0A6P7P704"/>
<feature type="compositionally biased region" description="Low complexity" evidence="12">
    <location>
        <begin position="451"/>
        <end position="468"/>
    </location>
</feature>
<keyword evidence="4 11" id="KW-0863">Zinc-finger</keyword>
<dbReference type="InterPro" id="IPR011333">
    <property type="entry name" value="SKP1/BTB/POZ_sf"/>
</dbReference>
<dbReference type="InterPro" id="IPR000210">
    <property type="entry name" value="BTB/POZ_dom"/>
</dbReference>
<evidence type="ECO:0000256" key="11">
    <source>
        <dbReference type="PROSITE-ProRule" id="PRU00042"/>
    </source>
</evidence>
<keyword evidence="8" id="KW-0804">Transcription</keyword>
<dbReference type="PROSITE" id="PS50157">
    <property type="entry name" value="ZINC_FINGER_C2H2_2"/>
    <property type="match status" value="4"/>
</dbReference>
<evidence type="ECO:0000256" key="1">
    <source>
        <dbReference type="ARBA" id="ARBA00004123"/>
    </source>
</evidence>
<evidence type="ECO:0000256" key="6">
    <source>
        <dbReference type="ARBA" id="ARBA00023015"/>
    </source>
</evidence>
<feature type="domain" description="C2H2-type" evidence="14">
    <location>
        <begin position="573"/>
        <end position="600"/>
    </location>
</feature>
<feature type="domain" description="C2H2-type" evidence="14">
    <location>
        <begin position="601"/>
        <end position="630"/>
    </location>
</feature>
<feature type="compositionally biased region" description="Basic and acidic residues" evidence="12">
    <location>
        <begin position="792"/>
        <end position="801"/>
    </location>
</feature>
<dbReference type="FunFam" id="3.30.160.60:FF:000266">
    <property type="entry name" value="zinc finger and BTB domain-containing protein 44 isoform X1"/>
    <property type="match status" value="1"/>
</dbReference>
<dbReference type="GO" id="GO:0000978">
    <property type="term" value="F:RNA polymerase II cis-regulatory region sequence-specific DNA binding"/>
    <property type="evidence" value="ECO:0007669"/>
    <property type="project" value="TreeGrafter"/>
</dbReference>
<dbReference type="RefSeq" id="XP_055369723.1">
    <property type="nucleotide sequence ID" value="XM_055513748.1"/>
</dbReference>
<dbReference type="SMART" id="SM00225">
    <property type="entry name" value="BTB"/>
    <property type="match status" value="1"/>
</dbReference>
<dbReference type="Pfam" id="PF00651">
    <property type="entry name" value="BTB"/>
    <property type="match status" value="1"/>
</dbReference>
<dbReference type="InterPro" id="IPR050457">
    <property type="entry name" value="ZnFinger_BTB_dom_contain"/>
</dbReference>
<keyword evidence="9" id="KW-0539">Nucleus</keyword>
<keyword evidence="6" id="KW-0805">Transcription regulation</keyword>
<evidence type="ECO:0000256" key="3">
    <source>
        <dbReference type="ARBA" id="ARBA00022737"/>
    </source>
</evidence>
<feature type="region of interest" description="Disordered" evidence="12">
    <location>
        <begin position="445"/>
        <end position="514"/>
    </location>
</feature>
<feature type="region of interest" description="Disordered" evidence="12">
    <location>
        <begin position="272"/>
        <end position="296"/>
    </location>
</feature>
<keyword evidence="15" id="KW-1185">Reference proteome</keyword>
<evidence type="ECO:0000313" key="16">
    <source>
        <dbReference type="RefSeq" id="XP_029028317.1"/>
    </source>
</evidence>
<keyword evidence="2" id="KW-0479">Metal-binding</keyword>
<dbReference type="FunFam" id="3.30.160.60:FF:000278">
    <property type="entry name" value="zinc finger and BTB domain-containing protein 44 isoform X1"/>
    <property type="match status" value="1"/>
</dbReference>
<protein>
    <recommendedName>
        <fullName evidence="10">Zinc finger and BTB domain-containing protein 44</fullName>
    </recommendedName>
</protein>
<feature type="domain" description="BTB" evidence="13">
    <location>
        <begin position="166"/>
        <end position="233"/>
    </location>
</feature>
<dbReference type="InParanoid" id="A0A6P7P704"/>
<dbReference type="InterPro" id="IPR013087">
    <property type="entry name" value="Znf_C2H2_type"/>
</dbReference>
<comment type="subcellular location">
    <subcellularLocation>
        <location evidence="1">Nucleus</location>
    </subcellularLocation>
</comment>
<evidence type="ECO:0000256" key="2">
    <source>
        <dbReference type="ARBA" id="ARBA00022723"/>
    </source>
</evidence>
<dbReference type="GO" id="GO:0000981">
    <property type="term" value="F:DNA-binding transcription factor activity, RNA polymerase II-specific"/>
    <property type="evidence" value="ECO:0007669"/>
    <property type="project" value="TreeGrafter"/>
</dbReference>
<evidence type="ECO:0000256" key="10">
    <source>
        <dbReference type="ARBA" id="ARBA00070979"/>
    </source>
</evidence>
<keyword evidence="7" id="KW-0238">DNA-binding</keyword>
<reference evidence="16 17" key="1">
    <citation type="submission" date="2025-04" db="UniProtKB">
        <authorList>
            <consortium name="RefSeq"/>
        </authorList>
    </citation>
    <scope>IDENTIFICATION</scope>
</reference>
<evidence type="ECO:0000313" key="15">
    <source>
        <dbReference type="Proteomes" id="UP000515150"/>
    </source>
</evidence>
<dbReference type="GO" id="GO:0008270">
    <property type="term" value="F:zinc ion binding"/>
    <property type="evidence" value="ECO:0007669"/>
    <property type="project" value="UniProtKB-KW"/>
</dbReference>
<evidence type="ECO:0000256" key="5">
    <source>
        <dbReference type="ARBA" id="ARBA00022833"/>
    </source>
</evidence>
<evidence type="ECO:0000259" key="14">
    <source>
        <dbReference type="PROSITE" id="PS50157"/>
    </source>
</evidence>
<dbReference type="Pfam" id="PF00096">
    <property type="entry name" value="zf-C2H2"/>
    <property type="match status" value="3"/>
</dbReference>
<dbReference type="RefSeq" id="XP_029028317.1">
    <property type="nucleotide sequence ID" value="XM_029172484.3"/>
</dbReference>
<accession>A0A6P7P704</accession>
<name>A0A6P7P704_BETSP</name>
<dbReference type="RefSeq" id="XP_055369724.1">
    <property type="nucleotide sequence ID" value="XM_055513749.1"/>
</dbReference>
<evidence type="ECO:0000256" key="12">
    <source>
        <dbReference type="SAM" id="MobiDB-lite"/>
    </source>
</evidence>
<dbReference type="PROSITE" id="PS50097">
    <property type="entry name" value="BTB"/>
    <property type="match status" value="1"/>
</dbReference>
<feature type="domain" description="C2H2-type" evidence="14">
    <location>
        <begin position="545"/>
        <end position="572"/>
    </location>
</feature>
<dbReference type="CTD" id="29068"/>
<dbReference type="GO" id="GO:0005634">
    <property type="term" value="C:nucleus"/>
    <property type="evidence" value="ECO:0007669"/>
    <property type="project" value="UniProtKB-SubCell"/>
</dbReference>
<organism evidence="15 16">
    <name type="scientific">Betta splendens</name>
    <name type="common">Siamese fighting fish</name>
    <dbReference type="NCBI Taxonomy" id="158456"/>
    <lineage>
        <taxon>Eukaryota</taxon>
        <taxon>Metazoa</taxon>
        <taxon>Chordata</taxon>
        <taxon>Craniata</taxon>
        <taxon>Vertebrata</taxon>
        <taxon>Euteleostomi</taxon>
        <taxon>Actinopterygii</taxon>
        <taxon>Neopterygii</taxon>
        <taxon>Teleostei</taxon>
        <taxon>Neoteleostei</taxon>
        <taxon>Acanthomorphata</taxon>
        <taxon>Anabantaria</taxon>
        <taxon>Anabantiformes</taxon>
        <taxon>Anabantoidei</taxon>
        <taxon>Osphronemidae</taxon>
        <taxon>Betta</taxon>
    </lineage>
</organism>
<keyword evidence="3" id="KW-0677">Repeat</keyword>